<dbReference type="InterPro" id="IPR014043">
    <property type="entry name" value="Acyl_transferase_dom"/>
</dbReference>
<dbReference type="SMART" id="SM00827">
    <property type="entry name" value="PKS_AT"/>
    <property type="match status" value="1"/>
</dbReference>
<evidence type="ECO:0000256" key="2">
    <source>
        <dbReference type="ARBA" id="ARBA00018953"/>
    </source>
</evidence>
<reference evidence="8 9" key="1">
    <citation type="submission" date="2019-05" db="EMBL/GenBank/DDBJ databases">
        <title>Whole genome sequence analysis of Cupriavidus campinensis S14E4C strain.</title>
        <authorList>
            <person name="Abbaszade G."/>
            <person name="Szabo A."/>
            <person name="Toumi M."/>
            <person name="Toth E."/>
        </authorList>
    </citation>
    <scope>NUCLEOTIDE SEQUENCE [LARGE SCALE GENOMIC DNA]</scope>
    <source>
        <strain evidence="8 9">S14E4C</strain>
    </source>
</reference>
<dbReference type="NCBIfam" id="TIGR00128">
    <property type="entry name" value="fabD"/>
    <property type="match status" value="1"/>
</dbReference>
<sequence>MLSRRRAKGASAMIRIVPACVFPGQGSQSVGMLSAWRGERVFVETIDEASDVLDLDLWHLSQHADPAELARTVNTQPLVVAASIAIYRTWQAQSPVAVPWAIGHSVGEISALVAAGALALPDALHIARQRALAMMAAVAPGIGGMAAVIGLDDPTVERLCSACAGDGVLEPVNFNAPGQVVVAGHVPAIERLKVAAREAGAKMVFVLPVSGPFHSSLMQPAAAALARCLDDIRIAAPSLRVLHGNSLEVATEASIKPALVAQLTAPVRWTAMVRHLEADGVTHIVESGPGEVLTNLCRRVAPALSVLPLHLPQGMEAAVLALS</sequence>
<dbReference type="Pfam" id="PF00698">
    <property type="entry name" value="Acyl_transf_1"/>
    <property type="match status" value="1"/>
</dbReference>
<evidence type="ECO:0000313" key="8">
    <source>
        <dbReference type="EMBL" id="TSP10755.1"/>
    </source>
</evidence>
<evidence type="ECO:0000256" key="4">
    <source>
        <dbReference type="ARBA" id="ARBA00023315"/>
    </source>
</evidence>
<dbReference type="InterPro" id="IPR050858">
    <property type="entry name" value="Mal-CoA-ACP_Trans/PKS_FabD"/>
</dbReference>
<comment type="catalytic activity">
    <reaction evidence="5 6">
        <text>holo-[ACP] + malonyl-CoA = malonyl-[ACP] + CoA</text>
        <dbReference type="Rhea" id="RHEA:41792"/>
        <dbReference type="Rhea" id="RHEA-COMP:9623"/>
        <dbReference type="Rhea" id="RHEA-COMP:9685"/>
        <dbReference type="ChEBI" id="CHEBI:57287"/>
        <dbReference type="ChEBI" id="CHEBI:57384"/>
        <dbReference type="ChEBI" id="CHEBI:64479"/>
        <dbReference type="ChEBI" id="CHEBI:78449"/>
        <dbReference type="EC" id="2.3.1.39"/>
    </reaction>
</comment>
<feature type="domain" description="Malonyl-CoA:ACP transacylase (MAT)" evidence="7">
    <location>
        <begin position="21"/>
        <end position="314"/>
    </location>
</feature>
<keyword evidence="3 6" id="KW-0808">Transferase</keyword>
<dbReference type="InterPro" id="IPR024925">
    <property type="entry name" value="Malonyl_CoA-ACP_transAc"/>
</dbReference>
<dbReference type="Proteomes" id="UP000318943">
    <property type="component" value="Unassembled WGS sequence"/>
</dbReference>
<dbReference type="PANTHER" id="PTHR42681">
    <property type="entry name" value="MALONYL-COA-ACYL CARRIER PROTEIN TRANSACYLASE, MITOCHONDRIAL"/>
    <property type="match status" value="1"/>
</dbReference>
<dbReference type="EC" id="2.3.1.39" evidence="1 6"/>
<evidence type="ECO:0000256" key="3">
    <source>
        <dbReference type="ARBA" id="ARBA00022679"/>
    </source>
</evidence>
<dbReference type="PANTHER" id="PTHR42681:SF1">
    <property type="entry name" value="MALONYL-COA-ACYL CARRIER PROTEIN TRANSACYLASE, MITOCHONDRIAL"/>
    <property type="match status" value="1"/>
</dbReference>
<dbReference type="Gene3D" id="3.30.70.250">
    <property type="entry name" value="Malonyl-CoA ACP transacylase, ACP-binding"/>
    <property type="match status" value="1"/>
</dbReference>
<accession>A0ABY3EII6</accession>
<dbReference type="SUPFAM" id="SSF52151">
    <property type="entry name" value="FabD/lysophospholipase-like"/>
    <property type="match status" value="1"/>
</dbReference>
<dbReference type="InterPro" id="IPR016036">
    <property type="entry name" value="Malonyl_transacylase_ACP-bd"/>
</dbReference>
<evidence type="ECO:0000259" key="7">
    <source>
        <dbReference type="SMART" id="SM00827"/>
    </source>
</evidence>
<comment type="caution">
    <text evidence="8">The sequence shown here is derived from an EMBL/GenBank/DDBJ whole genome shotgun (WGS) entry which is preliminary data.</text>
</comment>
<evidence type="ECO:0000256" key="1">
    <source>
        <dbReference type="ARBA" id="ARBA00013258"/>
    </source>
</evidence>
<dbReference type="Gene3D" id="3.40.366.10">
    <property type="entry name" value="Malonyl-Coenzyme A Acyl Carrier Protein, domain 2"/>
    <property type="match status" value="1"/>
</dbReference>
<dbReference type="InterPro" id="IPR001227">
    <property type="entry name" value="Ac_transferase_dom_sf"/>
</dbReference>
<dbReference type="PIRSF" id="PIRSF000446">
    <property type="entry name" value="Mct"/>
    <property type="match status" value="1"/>
</dbReference>
<organism evidence="8 9">
    <name type="scientific">Cupriavidus campinensis</name>
    <dbReference type="NCBI Taxonomy" id="151783"/>
    <lineage>
        <taxon>Bacteria</taxon>
        <taxon>Pseudomonadati</taxon>
        <taxon>Pseudomonadota</taxon>
        <taxon>Betaproteobacteria</taxon>
        <taxon>Burkholderiales</taxon>
        <taxon>Burkholderiaceae</taxon>
        <taxon>Cupriavidus</taxon>
    </lineage>
</organism>
<dbReference type="InterPro" id="IPR016035">
    <property type="entry name" value="Acyl_Trfase/lysoPLipase"/>
</dbReference>
<dbReference type="InterPro" id="IPR004410">
    <property type="entry name" value="Malonyl_CoA-ACP_transAc_FabD"/>
</dbReference>
<dbReference type="SUPFAM" id="SSF55048">
    <property type="entry name" value="Probable ACP-binding domain of malonyl-CoA ACP transacylase"/>
    <property type="match status" value="1"/>
</dbReference>
<name>A0ABY3EII6_9BURK</name>
<keyword evidence="4 6" id="KW-0012">Acyltransferase</keyword>
<protein>
    <recommendedName>
        <fullName evidence="2 6">Malonyl CoA-acyl carrier protein transacylase</fullName>
        <ecNumber evidence="1 6">2.3.1.39</ecNumber>
    </recommendedName>
</protein>
<evidence type="ECO:0000313" key="9">
    <source>
        <dbReference type="Proteomes" id="UP000318943"/>
    </source>
</evidence>
<keyword evidence="9" id="KW-1185">Reference proteome</keyword>
<proteinExistence type="inferred from homology"/>
<comment type="similarity">
    <text evidence="6">Belongs to the fabD family.</text>
</comment>
<evidence type="ECO:0000256" key="5">
    <source>
        <dbReference type="ARBA" id="ARBA00048462"/>
    </source>
</evidence>
<dbReference type="EMBL" id="VCIZ01000013">
    <property type="protein sequence ID" value="TSP10755.1"/>
    <property type="molecule type" value="Genomic_DNA"/>
</dbReference>
<gene>
    <name evidence="8" type="primary">fabD</name>
    <name evidence="8" type="ORF">FGG12_20000</name>
</gene>
<dbReference type="GO" id="GO:0004314">
    <property type="term" value="F:[acyl-carrier-protein] S-malonyltransferase activity"/>
    <property type="evidence" value="ECO:0007669"/>
    <property type="project" value="UniProtKB-EC"/>
</dbReference>
<evidence type="ECO:0000256" key="6">
    <source>
        <dbReference type="PIRNR" id="PIRNR000446"/>
    </source>
</evidence>